<dbReference type="Proteomes" id="UP000192591">
    <property type="component" value="Unassembled WGS sequence"/>
</dbReference>
<feature type="region of interest" description="Disordered" evidence="1">
    <location>
        <begin position="396"/>
        <end position="426"/>
    </location>
</feature>
<dbReference type="SUPFAM" id="SSF140453">
    <property type="entry name" value="EsxAB dimer-like"/>
    <property type="match status" value="1"/>
</dbReference>
<dbReference type="InterPro" id="IPR036689">
    <property type="entry name" value="ESAT-6-like_sf"/>
</dbReference>
<gene>
    <name evidence="3" type="ORF">B1813_01210</name>
</gene>
<evidence type="ECO:0000256" key="1">
    <source>
        <dbReference type="SAM" id="MobiDB-lite"/>
    </source>
</evidence>
<evidence type="ECO:0000313" key="3">
    <source>
        <dbReference type="EMBL" id="OQO94744.1"/>
    </source>
</evidence>
<comment type="caution">
    <text evidence="3">The sequence shown here is derived from an EMBL/GenBank/DDBJ whole genome shotgun (WGS) entry which is preliminary data.</text>
</comment>
<dbReference type="STRING" id="1962155.B1813_01210"/>
<evidence type="ECO:0000259" key="2">
    <source>
        <dbReference type="Pfam" id="PF22322"/>
    </source>
</evidence>
<dbReference type="EMBL" id="MWIH01000002">
    <property type="protein sequence ID" value="OQO94744.1"/>
    <property type="molecule type" value="Genomic_DNA"/>
</dbReference>
<accession>A0A1V9ACU0</accession>
<dbReference type="InterPro" id="IPR054246">
    <property type="entry name" value="DUF6973"/>
</dbReference>
<keyword evidence="4" id="KW-1185">Reference proteome</keyword>
<feature type="domain" description="DUF6973" evidence="2">
    <location>
        <begin position="264"/>
        <end position="372"/>
    </location>
</feature>
<proteinExistence type="predicted"/>
<dbReference type="AlphaFoldDB" id="A0A1V9ACU0"/>
<protein>
    <recommendedName>
        <fullName evidence="2">DUF6973 domain-containing protein</fullName>
    </recommendedName>
</protein>
<dbReference type="Gene3D" id="1.10.287.1060">
    <property type="entry name" value="ESAT-6-like"/>
    <property type="match status" value="1"/>
</dbReference>
<sequence>MTQVPEAQLRSLADRLRGWAGEVTADNVAAVLPSAVAATADIPGDPDGIEDLGVACKRVADGLDSAGDSLSSVSSRTEAAWDGQAAEAALQRIATERDDTGTEADTLRTIATTLDTLAENARSAHEQHAEVHGVLGDLASRAGALPDGDTEAAAALADQAAAALNGAASLYLALVEAFAGAAASLGSVLYDESSSQFVVDTPAGRRPLEEVLERYQAADSRSEMVDFPPPDLVDIVNPILNQLGMDVPSSKWTVEELELFRQLRPDQMYSWYRMQQESYVVSEEQYPGIEHTTHSHTDAFRHAYWNARMTQEFGQEWAEGFATSHERRPGNDMQSEAMDLHNNELGRRIAADNPDASPEQLAQLVGDAVSQGEAIVIDDQSRIAYSDQVEHNATVVPDQHDESNVDPDGAVNTDFEGVRPRGGLPW</sequence>
<name>A0A1V9ACU0_SACPI</name>
<dbReference type="Pfam" id="PF22322">
    <property type="entry name" value="DUF6973"/>
    <property type="match status" value="1"/>
</dbReference>
<dbReference type="RefSeq" id="WP_081190183.1">
    <property type="nucleotide sequence ID" value="NZ_MWIH01000002.1"/>
</dbReference>
<evidence type="ECO:0000313" key="4">
    <source>
        <dbReference type="Proteomes" id="UP000192591"/>
    </source>
</evidence>
<organism evidence="3 4">
    <name type="scientific">Saccharomonospora piscinae</name>
    <dbReference type="NCBI Taxonomy" id="687388"/>
    <lineage>
        <taxon>Bacteria</taxon>
        <taxon>Bacillati</taxon>
        <taxon>Actinomycetota</taxon>
        <taxon>Actinomycetes</taxon>
        <taxon>Pseudonocardiales</taxon>
        <taxon>Pseudonocardiaceae</taxon>
        <taxon>Saccharomonospora</taxon>
    </lineage>
</organism>
<reference evidence="3 4" key="1">
    <citation type="submission" date="2017-02" db="EMBL/GenBank/DDBJ databases">
        <title>Draft genome of Saccharomonospora sp. 154.</title>
        <authorList>
            <person name="Alonso-Carmona G.S."/>
            <person name="De La Haba R."/>
            <person name="Vera-Gargallo B."/>
            <person name="Sandoval-Trujillo A.H."/>
            <person name="Ramirez-Duran N."/>
            <person name="Ventosa A."/>
        </authorList>
    </citation>
    <scope>NUCLEOTIDE SEQUENCE [LARGE SCALE GENOMIC DNA]</scope>
    <source>
        <strain evidence="3 4">LRS4.154</strain>
    </source>
</reference>